<dbReference type="SUPFAM" id="SSF57586">
    <property type="entry name" value="TNF receptor-like"/>
    <property type="match status" value="2"/>
</dbReference>
<gene>
    <name evidence="5" type="ORF">UPYG_G00002180</name>
</gene>
<feature type="compositionally biased region" description="Polar residues" evidence="1">
    <location>
        <begin position="311"/>
        <end position="322"/>
    </location>
</feature>
<evidence type="ECO:0000256" key="1">
    <source>
        <dbReference type="SAM" id="MobiDB-lite"/>
    </source>
</evidence>
<dbReference type="InterPro" id="IPR001368">
    <property type="entry name" value="TNFR/NGFR_Cys_rich_reg"/>
</dbReference>
<evidence type="ECO:0000313" key="6">
    <source>
        <dbReference type="Proteomes" id="UP001557470"/>
    </source>
</evidence>
<feature type="compositionally biased region" description="Pro residues" evidence="1">
    <location>
        <begin position="262"/>
        <end position="273"/>
    </location>
</feature>
<keyword evidence="2" id="KW-0812">Transmembrane</keyword>
<protein>
    <recommendedName>
        <fullName evidence="4">TNFR-Cys domain-containing protein</fullName>
    </recommendedName>
</protein>
<feature type="domain" description="TNFR-Cys" evidence="4">
    <location>
        <begin position="148"/>
        <end position="186"/>
    </location>
</feature>
<dbReference type="SMART" id="SM00208">
    <property type="entry name" value="TNFR"/>
    <property type="match status" value="3"/>
</dbReference>
<sequence>MFVRFKSKIMDTVAFFSMVVIIHGVYSCDPVTQYEQDGECCRKCGPGTRMQFKSDCKDPLCTPCSESEYQPTFTRLTKCELQPYCDPNKNFDVPTNRNKTSLSPCRCKMGYHCSTSECLTCAQHTKCRPGQWIAFRGDHIQDTVCQACPANTFSSVSSVKECQPWTICDSGSITETKGTPTSDIVCVPAPSSGAFIALVVSGVVLLVLLAGFFILWKLNGTFRGAINKAKESCLRCFGEKAGNKGGDVERAVEQLEPMIPDTEPPSPQHPVPQTPVEDEDSQAVFYTKPQDVTENGHVVAQEEGKADHMSVSDSQMSVTMSA</sequence>
<accession>A0ABD0XXX8</accession>
<proteinExistence type="predicted"/>
<evidence type="ECO:0000256" key="3">
    <source>
        <dbReference type="SAM" id="SignalP"/>
    </source>
</evidence>
<keyword evidence="3" id="KW-0732">Signal</keyword>
<feature type="region of interest" description="Disordered" evidence="1">
    <location>
        <begin position="258"/>
        <end position="280"/>
    </location>
</feature>
<dbReference type="PANTHER" id="PTHR46875:SF3">
    <property type="entry name" value="CD40 MOLECULE, TNF RECEPTOR SUPERFAMILY MEMBER 5"/>
    <property type="match status" value="1"/>
</dbReference>
<dbReference type="PROSITE" id="PS51257">
    <property type="entry name" value="PROKAR_LIPOPROTEIN"/>
    <property type="match status" value="1"/>
</dbReference>
<evidence type="ECO:0000259" key="4">
    <source>
        <dbReference type="SMART" id="SM00208"/>
    </source>
</evidence>
<dbReference type="Proteomes" id="UP001557470">
    <property type="component" value="Unassembled WGS sequence"/>
</dbReference>
<dbReference type="Pfam" id="PF00020">
    <property type="entry name" value="TNFR_c6"/>
    <property type="match status" value="1"/>
</dbReference>
<feature type="compositionally biased region" description="Basic and acidic residues" evidence="1">
    <location>
        <begin position="300"/>
        <end position="310"/>
    </location>
</feature>
<feature type="transmembrane region" description="Helical" evidence="2">
    <location>
        <begin position="194"/>
        <end position="216"/>
    </location>
</feature>
<evidence type="ECO:0000256" key="2">
    <source>
        <dbReference type="SAM" id="Phobius"/>
    </source>
</evidence>
<dbReference type="PANTHER" id="PTHR46875">
    <property type="entry name" value="TUMOR NECROSIS FACTOR RECEPTOR SUPERFAMILY MEMBER 5"/>
    <property type="match status" value="1"/>
</dbReference>
<comment type="caution">
    <text evidence="5">The sequence shown here is derived from an EMBL/GenBank/DDBJ whole genome shotgun (WGS) entry which is preliminary data.</text>
</comment>
<feature type="region of interest" description="Disordered" evidence="1">
    <location>
        <begin position="300"/>
        <end position="322"/>
    </location>
</feature>
<name>A0ABD0XXX8_UMBPY</name>
<feature type="signal peptide" evidence="3">
    <location>
        <begin position="1"/>
        <end position="27"/>
    </location>
</feature>
<dbReference type="AlphaFoldDB" id="A0ABD0XXX8"/>
<dbReference type="InterPro" id="IPR052135">
    <property type="entry name" value="TNFRSF5"/>
</dbReference>
<feature type="chain" id="PRO_5044774045" description="TNFR-Cys domain-containing protein" evidence="3">
    <location>
        <begin position="28"/>
        <end position="322"/>
    </location>
</feature>
<reference evidence="5 6" key="1">
    <citation type="submission" date="2024-06" db="EMBL/GenBank/DDBJ databases">
        <authorList>
            <person name="Pan Q."/>
            <person name="Wen M."/>
            <person name="Jouanno E."/>
            <person name="Zahm M."/>
            <person name="Klopp C."/>
            <person name="Cabau C."/>
            <person name="Louis A."/>
            <person name="Berthelot C."/>
            <person name="Parey E."/>
            <person name="Roest Crollius H."/>
            <person name="Montfort J."/>
            <person name="Robinson-Rechavi M."/>
            <person name="Bouchez O."/>
            <person name="Lampietro C."/>
            <person name="Lopez Roques C."/>
            <person name="Donnadieu C."/>
            <person name="Postlethwait J."/>
            <person name="Bobe J."/>
            <person name="Verreycken H."/>
            <person name="Guiguen Y."/>
        </authorList>
    </citation>
    <scope>NUCLEOTIDE SEQUENCE [LARGE SCALE GENOMIC DNA]</scope>
    <source>
        <strain evidence="5">Up_M1</strain>
        <tissue evidence="5">Testis</tissue>
    </source>
</reference>
<feature type="domain" description="TNFR-Cys" evidence="4">
    <location>
        <begin position="28"/>
        <end position="61"/>
    </location>
</feature>
<feature type="domain" description="TNFR-Cys" evidence="4">
    <location>
        <begin position="107"/>
        <end position="145"/>
    </location>
</feature>
<keyword evidence="2" id="KW-0472">Membrane</keyword>
<dbReference type="EMBL" id="JAGEUA010000001">
    <property type="protein sequence ID" value="KAL1020595.1"/>
    <property type="molecule type" value="Genomic_DNA"/>
</dbReference>
<organism evidence="5 6">
    <name type="scientific">Umbra pygmaea</name>
    <name type="common">Eastern mudminnow</name>
    <dbReference type="NCBI Taxonomy" id="75934"/>
    <lineage>
        <taxon>Eukaryota</taxon>
        <taxon>Metazoa</taxon>
        <taxon>Chordata</taxon>
        <taxon>Craniata</taxon>
        <taxon>Vertebrata</taxon>
        <taxon>Euteleostomi</taxon>
        <taxon>Actinopterygii</taxon>
        <taxon>Neopterygii</taxon>
        <taxon>Teleostei</taxon>
        <taxon>Protacanthopterygii</taxon>
        <taxon>Esociformes</taxon>
        <taxon>Umbridae</taxon>
        <taxon>Umbra</taxon>
    </lineage>
</organism>
<evidence type="ECO:0000313" key="5">
    <source>
        <dbReference type="EMBL" id="KAL1020595.1"/>
    </source>
</evidence>
<keyword evidence="2" id="KW-1133">Transmembrane helix</keyword>
<dbReference type="PRINTS" id="PR01680">
    <property type="entry name" value="TNFACTORR6"/>
</dbReference>
<dbReference type="InterPro" id="IPR008063">
    <property type="entry name" value="Fas_rcpt"/>
</dbReference>
<dbReference type="Gene3D" id="2.10.50.10">
    <property type="entry name" value="Tumor Necrosis Factor Receptor, subunit A, domain 2"/>
    <property type="match status" value="3"/>
</dbReference>
<dbReference type="InterPro" id="IPR034053">
    <property type="entry name" value="TNFRSF5_N_teleost"/>
</dbReference>
<keyword evidence="6" id="KW-1185">Reference proteome</keyword>
<dbReference type="CDD" id="cd13422">
    <property type="entry name" value="TNFRSF5_teleost"/>
    <property type="match status" value="1"/>
</dbReference>